<dbReference type="GO" id="GO:0071254">
    <property type="term" value="C:cytoplasmic U snRNP body"/>
    <property type="evidence" value="ECO:0007669"/>
    <property type="project" value="TreeGrafter"/>
</dbReference>
<dbReference type="GO" id="GO:0071209">
    <property type="term" value="F:U7 snRNA binding"/>
    <property type="evidence" value="ECO:0007669"/>
    <property type="project" value="TreeGrafter"/>
</dbReference>
<accession>A0A183DRR6</accession>
<dbReference type="Gene3D" id="2.30.30.100">
    <property type="match status" value="1"/>
</dbReference>
<reference evidence="4" key="1">
    <citation type="submission" date="2016-06" db="UniProtKB">
        <authorList>
            <consortium name="WormBaseParasite"/>
        </authorList>
    </citation>
    <scope>IDENTIFICATION</scope>
</reference>
<sequence>MSKFVGSRKQQRSAVTPIHFLNCMQGFSIAVDLKDYSVVEGILINCDNDMNMEMGNVTVHRWGQQKEPVHCDNFHITGKCIRFVHLSRNDESDEMSQPHKICERVRLLLRQKFILRLADLHMNSIHFRNEYGFYCFLLSLVAELIERQQRIELKIRLRTCETWACFKVEFEA</sequence>
<dbReference type="AlphaFoldDB" id="A0A183DRR6"/>
<dbReference type="GO" id="GO:0006398">
    <property type="term" value="P:mRNA 3'-end processing by stem-loop binding and cleavage"/>
    <property type="evidence" value="ECO:0007669"/>
    <property type="project" value="TreeGrafter"/>
</dbReference>
<dbReference type="GO" id="GO:0071208">
    <property type="term" value="F:histone pre-mRNA DCP binding"/>
    <property type="evidence" value="ECO:0007669"/>
    <property type="project" value="TreeGrafter"/>
</dbReference>
<dbReference type="WBParaSite" id="GPUH_0001142101-mRNA-1">
    <property type="protein sequence ID" value="GPUH_0001142101-mRNA-1"/>
    <property type="gene ID" value="GPUH_0001142101"/>
</dbReference>
<dbReference type="SUPFAM" id="SSF50182">
    <property type="entry name" value="Sm-like ribonucleoproteins"/>
    <property type="match status" value="1"/>
</dbReference>
<dbReference type="PANTHER" id="PTHR21196">
    <property type="entry name" value="U7 SNRNA-ASSOCIATED SM-LIKE PROTEIN LSM10"/>
    <property type="match status" value="1"/>
</dbReference>
<dbReference type="Proteomes" id="UP000271098">
    <property type="component" value="Unassembled WGS sequence"/>
</dbReference>
<reference evidence="2 3" key="2">
    <citation type="submission" date="2018-11" db="EMBL/GenBank/DDBJ databases">
        <authorList>
            <consortium name="Pathogen Informatics"/>
        </authorList>
    </citation>
    <scope>NUCLEOTIDE SEQUENCE [LARGE SCALE GENOMIC DNA]</scope>
</reference>
<gene>
    <name evidence="2" type="ORF">GPUH_LOCUS11407</name>
</gene>
<evidence type="ECO:0000313" key="4">
    <source>
        <dbReference type="WBParaSite" id="GPUH_0001142101-mRNA-1"/>
    </source>
</evidence>
<dbReference type="GO" id="GO:0016604">
    <property type="term" value="C:nuclear body"/>
    <property type="evidence" value="ECO:0007669"/>
    <property type="project" value="TreeGrafter"/>
</dbReference>
<protein>
    <submittedName>
        <fullName evidence="4">Sm domain-containing protein</fullName>
    </submittedName>
</protein>
<dbReference type="InterPro" id="IPR010920">
    <property type="entry name" value="LSM_dom_sf"/>
</dbReference>
<organism evidence="4">
    <name type="scientific">Gongylonema pulchrum</name>
    <dbReference type="NCBI Taxonomy" id="637853"/>
    <lineage>
        <taxon>Eukaryota</taxon>
        <taxon>Metazoa</taxon>
        <taxon>Ecdysozoa</taxon>
        <taxon>Nematoda</taxon>
        <taxon>Chromadorea</taxon>
        <taxon>Rhabditida</taxon>
        <taxon>Spirurina</taxon>
        <taxon>Spiruromorpha</taxon>
        <taxon>Spiruroidea</taxon>
        <taxon>Gongylonematidae</taxon>
        <taxon>Gongylonema</taxon>
    </lineage>
</organism>
<dbReference type="OrthoDB" id="10256176at2759"/>
<dbReference type="Pfam" id="PF01423">
    <property type="entry name" value="LSM"/>
    <property type="match status" value="1"/>
</dbReference>
<proteinExistence type="predicted"/>
<feature type="domain" description="Sm" evidence="1">
    <location>
        <begin position="20"/>
        <end position="85"/>
    </location>
</feature>
<keyword evidence="3" id="KW-1185">Reference proteome</keyword>
<evidence type="ECO:0000313" key="2">
    <source>
        <dbReference type="EMBL" id="VDN18735.1"/>
    </source>
</evidence>
<dbReference type="InterPro" id="IPR001163">
    <property type="entry name" value="Sm_dom_euk/arc"/>
</dbReference>
<evidence type="ECO:0000313" key="3">
    <source>
        <dbReference type="Proteomes" id="UP000271098"/>
    </source>
</evidence>
<evidence type="ECO:0000259" key="1">
    <source>
        <dbReference type="Pfam" id="PF01423"/>
    </source>
</evidence>
<dbReference type="EMBL" id="UYRT01078534">
    <property type="protein sequence ID" value="VDN18735.1"/>
    <property type="molecule type" value="Genomic_DNA"/>
</dbReference>
<dbReference type="InterPro" id="IPR052840">
    <property type="entry name" value="U7_snRNA_Sm-like"/>
</dbReference>
<dbReference type="PANTHER" id="PTHR21196:SF1">
    <property type="entry name" value="U7 SNRNA-ASSOCIATED SM-LIKE PROTEIN LSM10"/>
    <property type="match status" value="1"/>
</dbReference>
<name>A0A183DRR6_9BILA</name>